<sequence length="270" mass="30796">MKLYSGVKLQECSDNLISALDVPCILCATDREDMACSFTTEPNNTKNNNKSIYAYNLNLDKDNGIKILEYKEINDECIDFYLKLRHNIRPELDYDLVIAPLVNEKISVALALYELNIIDKDEFKRRVSGGEVAYMYSFISEKSLDVLEYDETIDTNTTTQKVQITSSHILAASYMSFICDKLVEQKKMSVRDAMDLIMHSKMYAYINGSNSFGVRLGAAALYRMLEKELKELVSSNKNAFSYTEALFKNELGKLQNYVTDRELFVGAMKA</sequence>
<dbReference type="RefSeq" id="WP_172458011.1">
    <property type="nucleotide sequence ID" value="NZ_UAPU01000005.1"/>
</dbReference>
<dbReference type="AlphaFoldDB" id="A0A2X0V146"/>
<reference evidence="1 2" key="1">
    <citation type="submission" date="2018-06" db="EMBL/GenBank/DDBJ databases">
        <authorList>
            <consortium name="Pathogen Informatics"/>
            <person name="Doyle S."/>
        </authorList>
    </citation>
    <scope>NUCLEOTIDE SEQUENCE [LARGE SCALE GENOMIC DNA]</scope>
    <source>
        <strain evidence="1 2">NCTC13093</strain>
    </source>
</reference>
<dbReference type="InterPro" id="IPR025051">
    <property type="entry name" value="DUF3990"/>
</dbReference>
<organism evidence="1 2">
    <name type="scientific">Anaerobiospirillum thomasii</name>
    <dbReference type="NCBI Taxonomy" id="179995"/>
    <lineage>
        <taxon>Bacteria</taxon>
        <taxon>Pseudomonadati</taxon>
        <taxon>Pseudomonadota</taxon>
        <taxon>Gammaproteobacteria</taxon>
        <taxon>Aeromonadales</taxon>
        <taxon>Succinivibrionaceae</taxon>
        <taxon>Anaerobiospirillum</taxon>
    </lineage>
</organism>
<dbReference type="Proteomes" id="UP000250086">
    <property type="component" value="Unassembled WGS sequence"/>
</dbReference>
<evidence type="ECO:0000313" key="2">
    <source>
        <dbReference type="Proteomes" id="UP000250086"/>
    </source>
</evidence>
<evidence type="ECO:0000313" key="1">
    <source>
        <dbReference type="EMBL" id="SPT70657.1"/>
    </source>
</evidence>
<dbReference type="Pfam" id="PF13151">
    <property type="entry name" value="DUF3990"/>
    <property type="match status" value="1"/>
</dbReference>
<name>A0A2X0V146_9GAMM</name>
<accession>A0A2X0V146</accession>
<protein>
    <submittedName>
        <fullName evidence="1">Uncharacterized protein</fullName>
    </submittedName>
</protein>
<proteinExistence type="predicted"/>
<gene>
    <name evidence="1" type="ORF">NCTC13093_02075</name>
</gene>
<dbReference type="EMBL" id="UAPV01000001">
    <property type="protein sequence ID" value="SPT70657.1"/>
    <property type="molecule type" value="Genomic_DNA"/>
</dbReference>
<keyword evidence="2" id="KW-1185">Reference proteome</keyword>